<dbReference type="AlphaFoldDB" id="A0AAP2AHU8"/>
<evidence type="ECO:0000313" key="2">
    <source>
        <dbReference type="Proteomes" id="UP000653275"/>
    </source>
</evidence>
<dbReference type="CDD" id="cd02513">
    <property type="entry name" value="CMP-NeuAc_Synthase"/>
    <property type="match status" value="1"/>
</dbReference>
<dbReference type="PANTHER" id="PTHR21485:SF6">
    <property type="entry name" value="N-ACYLNEURAMINATE CYTIDYLYLTRANSFERASE-RELATED"/>
    <property type="match status" value="1"/>
</dbReference>
<keyword evidence="1" id="KW-0548">Nucleotidyltransferase</keyword>
<comment type="caution">
    <text evidence="1">The sequence shown here is derived from an EMBL/GenBank/DDBJ whole genome shotgun (WGS) entry which is preliminary data.</text>
</comment>
<proteinExistence type="predicted"/>
<dbReference type="Pfam" id="PF02348">
    <property type="entry name" value="CTP_transf_3"/>
    <property type="match status" value="1"/>
</dbReference>
<dbReference type="GO" id="GO:0008781">
    <property type="term" value="F:N-acylneuraminate cytidylyltransferase activity"/>
    <property type="evidence" value="ECO:0007669"/>
    <property type="project" value="TreeGrafter"/>
</dbReference>
<dbReference type="SUPFAM" id="SSF53448">
    <property type="entry name" value="Nucleotide-diphospho-sugar transferases"/>
    <property type="match status" value="1"/>
</dbReference>
<dbReference type="RefSeq" id="WP_174343628.1">
    <property type="nucleotide sequence ID" value="NZ_JAENMR010000012.1"/>
</dbReference>
<accession>A0AAP2AHU8</accession>
<dbReference type="EMBL" id="JAENMS010000012">
    <property type="protein sequence ID" value="MBL5936562.1"/>
    <property type="molecule type" value="Genomic_DNA"/>
</dbReference>
<gene>
    <name evidence="1" type="ORF">I7V27_19170</name>
</gene>
<name>A0AAP2AHU8_LELAM</name>
<dbReference type="Gene3D" id="3.90.550.10">
    <property type="entry name" value="Spore Coat Polysaccharide Biosynthesis Protein SpsA, Chain A"/>
    <property type="match status" value="1"/>
</dbReference>
<dbReference type="Proteomes" id="UP000653275">
    <property type="component" value="Unassembled WGS sequence"/>
</dbReference>
<keyword evidence="1" id="KW-0808">Transferase</keyword>
<organism evidence="1 2">
    <name type="scientific">Lelliottia amnigena</name>
    <name type="common">Enterobacter amnigenus</name>
    <dbReference type="NCBI Taxonomy" id="61646"/>
    <lineage>
        <taxon>Bacteria</taxon>
        <taxon>Pseudomonadati</taxon>
        <taxon>Pseudomonadota</taxon>
        <taxon>Gammaproteobacteria</taxon>
        <taxon>Enterobacterales</taxon>
        <taxon>Enterobacteriaceae</taxon>
        <taxon>Lelliottia</taxon>
    </lineage>
</organism>
<sequence length="229" mass="25899">MSIKIALIPARGGSKRIPNKNLKIFNGKPLIVWTIEAAIEYGGFDSVIVSTDSEEIANVAVKEGAYVPFLRPAELSNDTATTNDVIQHAVNWLEERGNKVEVISLLQPTSPLRDASDIHNAMSMLDMKNADAIISVCETEHPIQHCNQLGEDLCMNNFLAEEALKRTQDLMPYYRLNGAIYIFRREFVGSLLSIYNSRSYAYIMNKYKSIDIDDEYDFLIAEFLKKQIK</sequence>
<dbReference type="InterPro" id="IPR003329">
    <property type="entry name" value="Cytidylyl_trans"/>
</dbReference>
<reference evidence="1" key="1">
    <citation type="submission" date="2020-12" db="EMBL/GenBank/DDBJ databases">
        <title>Draft genome sequence of Enterobacter spp., Lelliottia spp. and Serratia spp. isolated from drinking water reservoirs and lakes.</title>
        <authorList>
            <person name="Reitter C."/>
            <person name="Neuhaus K."/>
            <person name="Huegler M."/>
        </authorList>
    </citation>
    <scope>NUCLEOTIDE SEQUENCE</scope>
    <source>
        <strain evidence="1">TZW15</strain>
    </source>
</reference>
<protein>
    <submittedName>
        <fullName evidence="1">Acylneuraminate cytidylyltransferase family protein</fullName>
    </submittedName>
</protein>
<evidence type="ECO:0000313" key="1">
    <source>
        <dbReference type="EMBL" id="MBL5936562.1"/>
    </source>
</evidence>
<dbReference type="InterPro" id="IPR029044">
    <property type="entry name" value="Nucleotide-diphossugar_trans"/>
</dbReference>
<dbReference type="InterPro" id="IPR050793">
    <property type="entry name" value="CMP-NeuNAc_synthase"/>
</dbReference>
<dbReference type="PANTHER" id="PTHR21485">
    <property type="entry name" value="HAD SUPERFAMILY MEMBERS CMAS AND KDSC"/>
    <property type="match status" value="1"/>
</dbReference>